<accession>A0A9Q1BY64</accession>
<sequence length="126" mass="14768">MARGPGIWKFNNSLLDDSMYVSNMHDYLIELLDDVDPGNPGVSWDFVKYKVRNYSMAYAKEKARKRRLKENELLKIISTLEQQIYVNPSASVNSQLKEARLELLDYYDFKLRGTIISSRARWVEDI</sequence>
<dbReference type="AlphaFoldDB" id="A0A9Q1BY64"/>
<name>A0A9Q1BY64_HOLLE</name>
<evidence type="ECO:0000313" key="2">
    <source>
        <dbReference type="Proteomes" id="UP001152320"/>
    </source>
</evidence>
<reference evidence="1" key="1">
    <citation type="submission" date="2021-10" db="EMBL/GenBank/DDBJ databases">
        <title>Tropical sea cucumber genome reveals ecological adaptation and Cuvierian tubules defense mechanism.</title>
        <authorList>
            <person name="Chen T."/>
        </authorList>
    </citation>
    <scope>NUCLEOTIDE SEQUENCE</scope>
    <source>
        <strain evidence="1">Nanhai2018</strain>
        <tissue evidence="1">Muscle</tissue>
    </source>
</reference>
<proteinExistence type="predicted"/>
<keyword evidence="2" id="KW-1185">Reference proteome</keyword>
<gene>
    <name evidence="1" type="ORF">HOLleu_22179</name>
</gene>
<evidence type="ECO:0000313" key="1">
    <source>
        <dbReference type="EMBL" id="KAJ8035081.1"/>
    </source>
</evidence>
<comment type="caution">
    <text evidence="1">The sequence shown here is derived from an EMBL/GenBank/DDBJ whole genome shotgun (WGS) entry which is preliminary data.</text>
</comment>
<organism evidence="1 2">
    <name type="scientific">Holothuria leucospilota</name>
    <name type="common">Black long sea cucumber</name>
    <name type="synonym">Mertensiothuria leucospilota</name>
    <dbReference type="NCBI Taxonomy" id="206669"/>
    <lineage>
        <taxon>Eukaryota</taxon>
        <taxon>Metazoa</taxon>
        <taxon>Echinodermata</taxon>
        <taxon>Eleutherozoa</taxon>
        <taxon>Echinozoa</taxon>
        <taxon>Holothuroidea</taxon>
        <taxon>Aspidochirotacea</taxon>
        <taxon>Aspidochirotida</taxon>
        <taxon>Holothuriidae</taxon>
        <taxon>Holothuria</taxon>
    </lineage>
</organism>
<dbReference type="EMBL" id="JAIZAY010000010">
    <property type="protein sequence ID" value="KAJ8035081.1"/>
    <property type="molecule type" value="Genomic_DNA"/>
</dbReference>
<dbReference type="Proteomes" id="UP001152320">
    <property type="component" value="Chromosome 10"/>
</dbReference>
<protein>
    <submittedName>
        <fullName evidence="1">Uncharacterized protein</fullName>
    </submittedName>
</protein>